<dbReference type="GO" id="GO:0051603">
    <property type="term" value="P:proteolysis involved in protein catabolic process"/>
    <property type="evidence" value="ECO:0007669"/>
    <property type="project" value="TreeGrafter"/>
</dbReference>
<dbReference type="CDD" id="cd07331">
    <property type="entry name" value="M48C_Oma1_like"/>
    <property type="match status" value="1"/>
</dbReference>
<dbReference type="Gene3D" id="3.30.2010.10">
    <property type="entry name" value="Metalloproteases ('zincins'), catalytic domain"/>
    <property type="match status" value="1"/>
</dbReference>
<protein>
    <submittedName>
        <fullName evidence="9">TPR repeat-containing protein YfgC</fullName>
    </submittedName>
</protein>
<gene>
    <name evidence="9" type="primary">yfgC_3</name>
    <name evidence="9" type="ORF">OCH7691_03661</name>
</gene>
<comment type="cofactor">
    <cofactor evidence="6">
        <name>Zn(2+)</name>
        <dbReference type="ChEBI" id="CHEBI:29105"/>
    </cofactor>
    <text evidence="6">Binds 1 zinc ion per subunit.</text>
</comment>
<dbReference type="InParanoid" id="A0A1Y5TVJ4"/>
<evidence type="ECO:0000259" key="8">
    <source>
        <dbReference type="Pfam" id="PF01435"/>
    </source>
</evidence>
<keyword evidence="4 6" id="KW-0862">Zinc</keyword>
<dbReference type="Pfam" id="PF01435">
    <property type="entry name" value="Peptidase_M48"/>
    <property type="match status" value="1"/>
</dbReference>
<comment type="similarity">
    <text evidence="6">Belongs to the peptidase M48 family.</text>
</comment>
<feature type="domain" description="Peptidase M48" evidence="8">
    <location>
        <begin position="63"/>
        <end position="240"/>
    </location>
</feature>
<dbReference type="OrthoDB" id="9810445at2"/>
<dbReference type="FunCoup" id="A0A1Y5TVJ4">
    <property type="interactions" value="108"/>
</dbReference>
<evidence type="ECO:0000313" key="10">
    <source>
        <dbReference type="Proteomes" id="UP000193200"/>
    </source>
</evidence>
<evidence type="ECO:0000313" key="9">
    <source>
        <dbReference type="EMBL" id="SLN73781.1"/>
    </source>
</evidence>
<dbReference type="PROSITE" id="PS51257">
    <property type="entry name" value="PROKAR_LIPOPROTEIN"/>
    <property type="match status" value="1"/>
</dbReference>
<dbReference type="GO" id="GO:0016020">
    <property type="term" value="C:membrane"/>
    <property type="evidence" value="ECO:0007669"/>
    <property type="project" value="TreeGrafter"/>
</dbReference>
<evidence type="ECO:0000256" key="3">
    <source>
        <dbReference type="ARBA" id="ARBA00022801"/>
    </source>
</evidence>
<name>A0A1Y5TVJ4_9PROT</name>
<dbReference type="PANTHER" id="PTHR22726">
    <property type="entry name" value="METALLOENDOPEPTIDASE OMA1"/>
    <property type="match status" value="1"/>
</dbReference>
<feature type="chain" id="PRO_5012193132" evidence="7">
    <location>
        <begin position="21"/>
        <end position="254"/>
    </location>
</feature>
<proteinExistence type="inferred from homology"/>
<dbReference type="InterPro" id="IPR051156">
    <property type="entry name" value="Mito/Outer_Membr_Metalloprot"/>
</dbReference>
<feature type="signal peptide" evidence="7">
    <location>
        <begin position="1"/>
        <end position="20"/>
    </location>
</feature>
<evidence type="ECO:0000256" key="2">
    <source>
        <dbReference type="ARBA" id="ARBA00022723"/>
    </source>
</evidence>
<evidence type="ECO:0000256" key="4">
    <source>
        <dbReference type="ARBA" id="ARBA00022833"/>
    </source>
</evidence>
<dbReference type="GO" id="GO:0004222">
    <property type="term" value="F:metalloendopeptidase activity"/>
    <property type="evidence" value="ECO:0007669"/>
    <property type="project" value="InterPro"/>
</dbReference>
<keyword evidence="1 6" id="KW-0645">Protease</keyword>
<dbReference type="AlphaFoldDB" id="A0A1Y5TVJ4"/>
<dbReference type="PANTHER" id="PTHR22726:SF24">
    <property type="entry name" value="M48 FAMILY METALLOPEPTIDASE"/>
    <property type="match status" value="1"/>
</dbReference>
<reference evidence="9 10" key="1">
    <citation type="submission" date="2017-03" db="EMBL/GenBank/DDBJ databases">
        <authorList>
            <person name="Afonso C.L."/>
            <person name="Miller P.J."/>
            <person name="Scott M.A."/>
            <person name="Spackman E."/>
            <person name="Goraichik I."/>
            <person name="Dimitrov K.M."/>
            <person name="Suarez D.L."/>
            <person name="Swayne D.E."/>
        </authorList>
    </citation>
    <scope>NUCLEOTIDE SEQUENCE [LARGE SCALE GENOMIC DNA]</scope>
    <source>
        <strain evidence="9 10">CECT 7691</strain>
    </source>
</reference>
<sequence>MKRLASSGAVALALAGMVTACETTPVTDRSQLVLISEDQATALGADAYRQILAEKQISDDPGKNEMVNRIGRRIAAVSDDPGYDWEFNVLVDPTANAFALPGGKVAVNTGLFDVARTEGQLAAVMAHEVGHAVARHSAERLSRQMVIETGLGAAGMTSQTAAQFSGLLAQAATLGLVLPFSRKQEAEADEIGLIYMARAGYDPREAVELWRNIDAQAGQRAPEFLSTHPAPGNRIEHLQSIMPKALAIYRQQNG</sequence>
<evidence type="ECO:0000256" key="1">
    <source>
        <dbReference type="ARBA" id="ARBA00022670"/>
    </source>
</evidence>
<dbReference type="Proteomes" id="UP000193200">
    <property type="component" value="Unassembled WGS sequence"/>
</dbReference>
<evidence type="ECO:0000256" key="7">
    <source>
        <dbReference type="SAM" id="SignalP"/>
    </source>
</evidence>
<keyword evidence="7" id="KW-0732">Signal</keyword>
<keyword evidence="5 6" id="KW-0482">Metalloprotease</keyword>
<keyword evidence="10" id="KW-1185">Reference proteome</keyword>
<dbReference type="EMBL" id="FWFR01000003">
    <property type="protein sequence ID" value="SLN73781.1"/>
    <property type="molecule type" value="Genomic_DNA"/>
</dbReference>
<evidence type="ECO:0000256" key="6">
    <source>
        <dbReference type="RuleBase" id="RU003983"/>
    </source>
</evidence>
<keyword evidence="2" id="KW-0479">Metal-binding</keyword>
<evidence type="ECO:0000256" key="5">
    <source>
        <dbReference type="ARBA" id="ARBA00023049"/>
    </source>
</evidence>
<keyword evidence="3 6" id="KW-0378">Hydrolase</keyword>
<accession>A0A1Y5TVJ4</accession>
<dbReference type="InterPro" id="IPR001915">
    <property type="entry name" value="Peptidase_M48"/>
</dbReference>
<dbReference type="RefSeq" id="WP_085884985.1">
    <property type="nucleotide sequence ID" value="NZ_FWFR01000003.1"/>
</dbReference>
<organism evidence="9 10">
    <name type="scientific">Oceanibacterium hippocampi</name>
    <dbReference type="NCBI Taxonomy" id="745714"/>
    <lineage>
        <taxon>Bacteria</taxon>
        <taxon>Pseudomonadati</taxon>
        <taxon>Pseudomonadota</taxon>
        <taxon>Alphaproteobacteria</taxon>
        <taxon>Sneathiellales</taxon>
        <taxon>Sneathiellaceae</taxon>
        <taxon>Oceanibacterium</taxon>
    </lineage>
</organism>
<dbReference type="GO" id="GO:0046872">
    <property type="term" value="F:metal ion binding"/>
    <property type="evidence" value="ECO:0007669"/>
    <property type="project" value="UniProtKB-KW"/>
</dbReference>